<accession>A0A1F4VEG6</accession>
<comment type="caution">
    <text evidence="2">The sequence shown here is derived from an EMBL/GenBank/DDBJ whole genome shotgun (WGS) entry which is preliminary data.</text>
</comment>
<organism evidence="2 3">
    <name type="scientific">candidate division WWE3 bacterium RIFCSPLOWO2_01_FULL_41_18</name>
    <dbReference type="NCBI Taxonomy" id="1802625"/>
    <lineage>
        <taxon>Bacteria</taxon>
        <taxon>Katanobacteria</taxon>
    </lineage>
</organism>
<gene>
    <name evidence="2" type="ORF">A3A78_01195</name>
</gene>
<dbReference type="InterPro" id="IPR051797">
    <property type="entry name" value="TrmB-like"/>
</dbReference>
<reference evidence="2 3" key="1">
    <citation type="journal article" date="2016" name="Nat. Commun.">
        <title>Thousands of microbial genomes shed light on interconnected biogeochemical processes in an aquifer system.</title>
        <authorList>
            <person name="Anantharaman K."/>
            <person name="Brown C.T."/>
            <person name="Hug L.A."/>
            <person name="Sharon I."/>
            <person name="Castelle C.J."/>
            <person name="Probst A.J."/>
            <person name="Thomas B.C."/>
            <person name="Singh A."/>
            <person name="Wilkins M.J."/>
            <person name="Karaoz U."/>
            <person name="Brodie E.L."/>
            <person name="Williams K.H."/>
            <person name="Hubbard S.S."/>
            <person name="Banfield J.F."/>
        </authorList>
    </citation>
    <scope>NUCLEOTIDE SEQUENCE [LARGE SCALE GENOMIC DNA]</scope>
</reference>
<name>A0A1F4VEG6_UNCKA</name>
<dbReference type="EMBL" id="MEVI01000002">
    <property type="protein sequence ID" value="OGC55554.1"/>
    <property type="molecule type" value="Genomic_DNA"/>
</dbReference>
<feature type="domain" description="Transcription regulator TrmB N-terminal" evidence="1">
    <location>
        <begin position="10"/>
        <end position="75"/>
    </location>
</feature>
<evidence type="ECO:0000313" key="2">
    <source>
        <dbReference type="EMBL" id="OGC55554.1"/>
    </source>
</evidence>
<dbReference type="InterPro" id="IPR036390">
    <property type="entry name" value="WH_DNA-bd_sf"/>
</dbReference>
<evidence type="ECO:0000259" key="1">
    <source>
        <dbReference type="Pfam" id="PF01978"/>
    </source>
</evidence>
<dbReference type="AlphaFoldDB" id="A0A1F4VEG6"/>
<dbReference type="InterPro" id="IPR002831">
    <property type="entry name" value="Tscrpt_reg_TrmB_N"/>
</dbReference>
<protein>
    <recommendedName>
        <fullName evidence="1">Transcription regulator TrmB N-terminal domain-containing protein</fullName>
    </recommendedName>
</protein>
<dbReference type="PANTHER" id="PTHR34293">
    <property type="entry name" value="HTH-TYPE TRANSCRIPTIONAL REGULATOR TRMBL2"/>
    <property type="match status" value="1"/>
</dbReference>
<evidence type="ECO:0000313" key="3">
    <source>
        <dbReference type="Proteomes" id="UP000176504"/>
    </source>
</evidence>
<sequence>MDVFEDTLYHCGLSEPEAKVYTALLNSGGQTVLQLSAHASLKRTNLYNVLEDLTKKGVVAGKKVRGKTLYFPESPRRLEDLLLVRENSIYTARQTLELVMGILQSKFNLITNKPVITYLEGLPGLKRLYQDILDTGQDILLFRSTFDDKRADVDRLIKKQITDQVKRGIHARVISPFETDAKEMYLKYDKFRLVSQKFTTKFPLNLPAQIIIYGNKISMSTIRKDIIITLIDNKDITETFKVLFEFVWAYLETEHKELVKNWK</sequence>
<proteinExistence type="predicted"/>
<dbReference type="Gene3D" id="1.10.10.10">
    <property type="entry name" value="Winged helix-like DNA-binding domain superfamily/Winged helix DNA-binding domain"/>
    <property type="match status" value="1"/>
</dbReference>
<dbReference type="PANTHER" id="PTHR34293:SF1">
    <property type="entry name" value="HTH-TYPE TRANSCRIPTIONAL REGULATOR TRMBL2"/>
    <property type="match status" value="1"/>
</dbReference>
<dbReference type="SUPFAM" id="SSF46785">
    <property type="entry name" value="Winged helix' DNA-binding domain"/>
    <property type="match status" value="1"/>
</dbReference>
<dbReference type="Proteomes" id="UP000176504">
    <property type="component" value="Unassembled WGS sequence"/>
</dbReference>
<dbReference type="InterPro" id="IPR036388">
    <property type="entry name" value="WH-like_DNA-bd_sf"/>
</dbReference>
<dbReference type="Pfam" id="PF01978">
    <property type="entry name" value="TrmB"/>
    <property type="match status" value="1"/>
</dbReference>